<keyword evidence="4" id="KW-1185">Reference proteome</keyword>
<proteinExistence type="predicted"/>
<sequence length="913" mass="98914">MRVRSAREFDVTELVEILNSEEQTSSSSLPSPMPNPGAAEPQKQPRKGFTTALRTASWSSINPQDGIEASREGRAWGGHVGYSFSPPERDPPRSRKPGGSSDEVKEQMAVLRSLTESDKLVQQLRAERRVRKESRGRTRREVPPDPLQRAFGKLDPLRWTDTTGVSEPVADDPFLQAIALEDSLLGEDASAFPGIPDLDYLDSVAGGDGEWKGARQAGVQPAGGQLESEWQSLAALLERSLAGLGAGHGGDTPVGVGSWKHEPAPRYEEVESLSPVEPIVQLMLPRKDPEIHQVAPSEERIKEGPAAPREASRDGKGSEVAFKVPSARAEAVTGEEVENNLTLSSTVVERPAGDPGLGSERDGIGKVEEKRVRSEQTGHPSSRTEEGARNTGSGDEVPLTARERSSGGEIRWEDSISRLTREVEEKTGEVQQLRTRVQALEAEVSEKDRAATSLAVRLEQQQAEHARVLQHLEADFETEIAALRDQAKKEAGAASVVFESRVLVAERALREGAAQGEEQLREARRREARLQETNKALLQRVKFQKAENEALARNLETAQTAAKDSAALLESARREAKALRARADELAGEREAEKAGGERAREAGARMRRELAEAKAAAKAAEAAQVRCQAEVVALRKRLTEAESSAEQERAQRETAQAEYEDCRFQVLQLTRELETLQTRLRTREAGQSPTDRCRPVARAQGLVRGSEHGLRGQEGGVGRQRAGAESCLEQETDEDSVSFLTPSPDTSPDKQEQASDWGPEGSQAGKARPGYAGAPTARSISFAEPLTSNEGRAEARVPVGAGERQTGVPEKGEVQATASLKAGVPHQSLSSSDSSLDGPPKPWAWAPVTSRAVKAPQTKDAAYAEKGKRDGCRTSKGSDALLLASGEAQSKFHDLKEAYLRVLQTKGLRVPH</sequence>
<feature type="region of interest" description="Disordered" evidence="2">
    <location>
        <begin position="244"/>
        <end position="274"/>
    </location>
</feature>
<keyword evidence="1" id="KW-0175">Coiled coil</keyword>
<feature type="region of interest" description="Disordered" evidence="2">
    <location>
        <begin position="583"/>
        <end position="606"/>
    </location>
</feature>
<evidence type="ECO:0000313" key="4">
    <source>
        <dbReference type="Proteomes" id="UP000054558"/>
    </source>
</evidence>
<accession>A0A0U9HSR5</accession>
<protein>
    <submittedName>
        <fullName evidence="3">Uncharacterized protein</fullName>
    </submittedName>
</protein>
<organism evidence="3 4">
    <name type="scientific">Klebsormidium nitens</name>
    <name type="common">Green alga</name>
    <name type="synonym">Ulothrix nitens</name>
    <dbReference type="NCBI Taxonomy" id="105231"/>
    <lineage>
        <taxon>Eukaryota</taxon>
        <taxon>Viridiplantae</taxon>
        <taxon>Streptophyta</taxon>
        <taxon>Klebsormidiophyceae</taxon>
        <taxon>Klebsormidiales</taxon>
        <taxon>Klebsormidiaceae</taxon>
        <taxon>Klebsormidium</taxon>
    </lineage>
</organism>
<feature type="compositionally biased region" description="Basic and acidic residues" evidence="2">
    <location>
        <begin position="259"/>
        <end position="269"/>
    </location>
</feature>
<feature type="compositionally biased region" description="Basic and acidic residues" evidence="2">
    <location>
        <begin position="359"/>
        <end position="388"/>
    </location>
</feature>
<feature type="compositionally biased region" description="Basic and acidic residues" evidence="2">
    <location>
        <begin position="133"/>
        <end position="143"/>
    </location>
</feature>
<dbReference type="OMA" id="ERRANFN"/>
<evidence type="ECO:0000313" key="3">
    <source>
        <dbReference type="EMBL" id="GAQ85999.1"/>
    </source>
</evidence>
<dbReference type="AlphaFoldDB" id="A0A0U9HSR5"/>
<feature type="region of interest" description="Disordered" evidence="2">
    <location>
        <begin position="17"/>
        <end position="168"/>
    </location>
</feature>
<feature type="compositionally biased region" description="Basic and acidic residues" evidence="2">
    <location>
        <begin position="289"/>
        <end position="303"/>
    </location>
</feature>
<evidence type="ECO:0000256" key="1">
    <source>
        <dbReference type="SAM" id="Coils"/>
    </source>
</evidence>
<feature type="region of interest" description="Disordered" evidence="2">
    <location>
        <begin position="206"/>
        <end position="226"/>
    </location>
</feature>
<feature type="coiled-coil region" evidence="1">
    <location>
        <begin position="416"/>
        <end position="475"/>
    </location>
</feature>
<feature type="compositionally biased region" description="Polar residues" evidence="2">
    <location>
        <begin position="52"/>
        <end position="63"/>
    </location>
</feature>
<dbReference type="EMBL" id="DF237213">
    <property type="protein sequence ID" value="GAQ85999.1"/>
    <property type="molecule type" value="Genomic_DNA"/>
</dbReference>
<reference evidence="3 4" key="1">
    <citation type="journal article" date="2014" name="Nat. Commun.">
        <title>Klebsormidium flaccidum genome reveals primary factors for plant terrestrial adaptation.</title>
        <authorList>
            <person name="Hori K."/>
            <person name="Maruyama F."/>
            <person name="Fujisawa T."/>
            <person name="Togashi T."/>
            <person name="Yamamoto N."/>
            <person name="Seo M."/>
            <person name="Sato S."/>
            <person name="Yamada T."/>
            <person name="Mori H."/>
            <person name="Tajima N."/>
            <person name="Moriyama T."/>
            <person name="Ikeuchi M."/>
            <person name="Watanabe M."/>
            <person name="Wada H."/>
            <person name="Kobayashi K."/>
            <person name="Saito M."/>
            <person name="Masuda T."/>
            <person name="Sasaki-Sekimoto Y."/>
            <person name="Mashiguchi K."/>
            <person name="Awai K."/>
            <person name="Shimojima M."/>
            <person name="Masuda S."/>
            <person name="Iwai M."/>
            <person name="Nobusawa T."/>
            <person name="Narise T."/>
            <person name="Kondo S."/>
            <person name="Saito H."/>
            <person name="Sato R."/>
            <person name="Murakawa M."/>
            <person name="Ihara Y."/>
            <person name="Oshima-Yamada Y."/>
            <person name="Ohtaka K."/>
            <person name="Satoh M."/>
            <person name="Sonobe K."/>
            <person name="Ishii M."/>
            <person name="Ohtani R."/>
            <person name="Kanamori-Sato M."/>
            <person name="Honoki R."/>
            <person name="Miyazaki D."/>
            <person name="Mochizuki H."/>
            <person name="Umetsu J."/>
            <person name="Higashi K."/>
            <person name="Shibata D."/>
            <person name="Kamiya Y."/>
            <person name="Sato N."/>
            <person name="Nakamura Y."/>
            <person name="Tabata S."/>
            <person name="Ida S."/>
            <person name="Kurokawa K."/>
            <person name="Ohta H."/>
        </authorList>
    </citation>
    <scope>NUCLEOTIDE SEQUENCE [LARGE SCALE GENOMIC DNA]</scope>
    <source>
        <strain evidence="3 4">NIES-2285</strain>
    </source>
</reference>
<feature type="region of interest" description="Disordered" evidence="2">
    <location>
        <begin position="289"/>
        <end position="409"/>
    </location>
</feature>
<gene>
    <name evidence="3" type="ORF">KFL_002640200</name>
</gene>
<name>A0A0U9HSR5_KLENI</name>
<feature type="compositionally biased region" description="Low complexity" evidence="2">
    <location>
        <begin position="829"/>
        <end position="838"/>
    </location>
</feature>
<evidence type="ECO:0000256" key="2">
    <source>
        <dbReference type="SAM" id="MobiDB-lite"/>
    </source>
</evidence>
<dbReference type="Proteomes" id="UP000054558">
    <property type="component" value="Unassembled WGS sequence"/>
</dbReference>
<feature type="region of interest" description="Disordered" evidence="2">
    <location>
        <begin position="681"/>
        <end position="877"/>
    </location>
</feature>
<feature type="compositionally biased region" description="Basic and acidic residues" evidence="2">
    <location>
        <begin position="863"/>
        <end position="874"/>
    </location>
</feature>